<evidence type="ECO:0000313" key="4">
    <source>
        <dbReference type="Proteomes" id="UP001153737"/>
    </source>
</evidence>
<dbReference type="PANTHER" id="PTHR14096">
    <property type="entry name" value="APOLIPOPROTEIN L"/>
    <property type="match status" value="1"/>
</dbReference>
<dbReference type="GO" id="GO:0016020">
    <property type="term" value="C:membrane"/>
    <property type="evidence" value="ECO:0007669"/>
    <property type="project" value="TreeGrafter"/>
</dbReference>
<dbReference type="AlphaFoldDB" id="A0A9N9SIM1"/>
<dbReference type="GO" id="GO:0008289">
    <property type="term" value="F:lipid binding"/>
    <property type="evidence" value="ECO:0007669"/>
    <property type="project" value="InterPro"/>
</dbReference>
<reference evidence="3" key="2">
    <citation type="submission" date="2022-10" db="EMBL/GenBank/DDBJ databases">
        <authorList>
            <consortium name="ENA_rothamsted_submissions"/>
            <consortium name="culmorum"/>
            <person name="King R."/>
        </authorList>
    </citation>
    <scope>NUCLEOTIDE SEQUENCE</scope>
</reference>
<evidence type="ECO:0000256" key="2">
    <source>
        <dbReference type="SAM" id="Phobius"/>
    </source>
</evidence>
<dbReference type="InterPro" id="IPR008405">
    <property type="entry name" value="ApoL"/>
</dbReference>
<name>A0A9N9SIM1_PHACE</name>
<dbReference type="EMBL" id="OU896709">
    <property type="protein sequence ID" value="CAG9819721.1"/>
    <property type="molecule type" value="Genomic_DNA"/>
</dbReference>
<dbReference type="GO" id="GO:0006869">
    <property type="term" value="P:lipid transport"/>
    <property type="evidence" value="ECO:0007669"/>
    <property type="project" value="InterPro"/>
</dbReference>
<proteinExistence type="inferred from homology"/>
<evidence type="ECO:0008006" key="5">
    <source>
        <dbReference type="Google" id="ProtNLM"/>
    </source>
</evidence>
<sequence length="326" mass="35810">MGHNSKASSNNFKDLLQNYIEKLEEIVGKLHDLRQTIASHHKTCNIAKTAGTAVSGTGVAIVVGSVLSAPFTGGSTLAVGAGGAVMSVTGGISNVITDYVDYRTTTMIMADIENIVKSKETFDENLSRQLKHFGMVIDNLISTGVDKDSAIVIAVKAIANGCIDLTEEPNMKLMNTLSTIIKLHHVESAALETLPIIGRTMHMSEKSFQFIYVFFGLTGQTGAAVFKTIGRISSVISIAFTIVDIAILVKDWTTEHPTVEVVLETERKIEEERRILVDLLEVLENSKDEVEDVWMRILKEIEDIEEKELAFEHDFVIVNNDIEVES</sequence>
<keyword evidence="2" id="KW-0472">Membrane</keyword>
<dbReference type="Pfam" id="PF05461">
    <property type="entry name" value="ApoL"/>
    <property type="match status" value="1"/>
</dbReference>
<dbReference type="Proteomes" id="UP001153737">
    <property type="component" value="Chromosome 3"/>
</dbReference>
<reference evidence="3" key="1">
    <citation type="submission" date="2022-01" db="EMBL/GenBank/DDBJ databases">
        <authorList>
            <person name="King R."/>
        </authorList>
    </citation>
    <scope>NUCLEOTIDE SEQUENCE</scope>
</reference>
<dbReference type="PANTHER" id="PTHR14096:SF28">
    <property type="entry name" value="APOLIPOPROTEIN L, 1-RELATED"/>
    <property type="match status" value="1"/>
</dbReference>
<feature type="transmembrane region" description="Helical" evidence="2">
    <location>
        <begin position="208"/>
        <end position="226"/>
    </location>
</feature>
<organism evidence="3 4">
    <name type="scientific">Phaedon cochleariae</name>
    <name type="common">Mustard beetle</name>
    <dbReference type="NCBI Taxonomy" id="80249"/>
    <lineage>
        <taxon>Eukaryota</taxon>
        <taxon>Metazoa</taxon>
        <taxon>Ecdysozoa</taxon>
        <taxon>Arthropoda</taxon>
        <taxon>Hexapoda</taxon>
        <taxon>Insecta</taxon>
        <taxon>Pterygota</taxon>
        <taxon>Neoptera</taxon>
        <taxon>Endopterygota</taxon>
        <taxon>Coleoptera</taxon>
        <taxon>Polyphaga</taxon>
        <taxon>Cucujiformia</taxon>
        <taxon>Chrysomeloidea</taxon>
        <taxon>Chrysomelidae</taxon>
        <taxon>Chrysomelinae</taxon>
        <taxon>Chrysomelini</taxon>
        <taxon>Phaedon</taxon>
    </lineage>
</organism>
<evidence type="ECO:0000313" key="3">
    <source>
        <dbReference type="EMBL" id="CAG9819721.1"/>
    </source>
</evidence>
<keyword evidence="2" id="KW-0812">Transmembrane</keyword>
<gene>
    <name evidence="3" type="ORF">PHAECO_LOCUS7638</name>
</gene>
<protein>
    <recommendedName>
        <fullName evidence="5">Apolipoprotein L3</fullName>
    </recommendedName>
</protein>
<accession>A0A9N9SIM1</accession>
<dbReference type="GO" id="GO:0005576">
    <property type="term" value="C:extracellular region"/>
    <property type="evidence" value="ECO:0007669"/>
    <property type="project" value="InterPro"/>
</dbReference>
<evidence type="ECO:0000256" key="1">
    <source>
        <dbReference type="ARBA" id="ARBA00010090"/>
    </source>
</evidence>
<keyword evidence="2" id="KW-1133">Transmembrane helix</keyword>
<dbReference type="GO" id="GO:0042157">
    <property type="term" value="P:lipoprotein metabolic process"/>
    <property type="evidence" value="ECO:0007669"/>
    <property type="project" value="InterPro"/>
</dbReference>
<comment type="similarity">
    <text evidence="1">Belongs to the apolipoprotein L family.</text>
</comment>
<keyword evidence="4" id="KW-1185">Reference proteome</keyword>
<dbReference type="OrthoDB" id="6747960at2759"/>
<dbReference type="Gene3D" id="1.20.1170.10">
    <property type="match status" value="1"/>
</dbReference>